<name>A0A8J4XD36_CLAMG</name>
<dbReference type="GO" id="GO:0016829">
    <property type="term" value="F:lyase activity"/>
    <property type="evidence" value="ECO:0007669"/>
    <property type="project" value="UniProtKB-KW"/>
</dbReference>
<organism evidence="1 2">
    <name type="scientific">Clarias magur</name>
    <name type="common">Asian catfish</name>
    <name type="synonym">Macropteronotus magur</name>
    <dbReference type="NCBI Taxonomy" id="1594786"/>
    <lineage>
        <taxon>Eukaryota</taxon>
        <taxon>Metazoa</taxon>
        <taxon>Chordata</taxon>
        <taxon>Craniata</taxon>
        <taxon>Vertebrata</taxon>
        <taxon>Euteleostomi</taxon>
        <taxon>Actinopterygii</taxon>
        <taxon>Neopterygii</taxon>
        <taxon>Teleostei</taxon>
        <taxon>Ostariophysi</taxon>
        <taxon>Siluriformes</taxon>
        <taxon>Clariidae</taxon>
        <taxon>Clarias</taxon>
    </lineage>
</organism>
<evidence type="ECO:0000313" key="1">
    <source>
        <dbReference type="EMBL" id="KAF5896985.1"/>
    </source>
</evidence>
<sequence>MGQWQTQRDELGDAAAPVIWDSEAVGNACEGLKRRTSNKAWYELASINNSARLETTNKTVRS</sequence>
<keyword evidence="2" id="KW-1185">Reference proteome</keyword>
<gene>
    <name evidence="1" type="primary">gloA</name>
    <name evidence="1" type="ORF">DAT39_013311</name>
</gene>
<comment type="caution">
    <text evidence="1">The sequence shown here is derived from an EMBL/GenBank/DDBJ whole genome shotgun (WGS) entry which is preliminary data.</text>
</comment>
<accession>A0A8J4XD36</accession>
<proteinExistence type="predicted"/>
<dbReference type="Proteomes" id="UP000727407">
    <property type="component" value="Unassembled WGS sequence"/>
</dbReference>
<reference evidence="1" key="1">
    <citation type="submission" date="2020-07" db="EMBL/GenBank/DDBJ databases">
        <title>Clarias magur genome sequencing, assembly and annotation.</title>
        <authorList>
            <person name="Kushwaha B."/>
            <person name="Kumar R."/>
            <person name="Das P."/>
            <person name="Joshi C.G."/>
            <person name="Kumar D."/>
            <person name="Nagpure N.S."/>
            <person name="Pandey M."/>
            <person name="Agarwal S."/>
            <person name="Srivastava S."/>
            <person name="Singh M."/>
            <person name="Sahoo L."/>
            <person name="Jayasankar P."/>
            <person name="Meher P.K."/>
            <person name="Koringa P.G."/>
            <person name="Iquebal M.A."/>
            <person name="Das S.P."/>
            <person name="Bit A."/>
            <person name="Patnaik S."/>
            <person name="Patel N."/>
            <person name="Shah T.M."/>
            <person name="Hinsu A."/>
            <person name="Jena J.K."/>
        </authorList>
    </citation>
    <scope>NUCLEOTIDE SEQUENCE</scope>
    <source>
        <strain evidence="1">CIFAMagur01</strain>
        <tissue evidence="1">Testis</tissue>
    </source>
</reference>
<keyword evidence="1" id="KW-0456">Lyase</keyword>
<dbReference type="AlphaFoldDB" id="A0A8J4XD36"/>
<protein>
    <submittedName>
        <fullName evidence="1">Lactoylglutathione lyase</fullName>
    </submittedName>
</protein>
<evidence type="ECO:0000313" key="2">
    <source>
        <dbReference type="Proteomes" id="UP000727407"/>
    </source>
</evidence>
<dbReference type="EMBL" id="QNUK01000253">
    <property type="protein sequence ID" value="KAF5896985.1"/>
    <property type="molecule type" value="Genomic_DNA"/>
</dbReference>
<feature type="non-terminal residue" evidence="1">
    <location>
        <position position="62"/>
    </location>
</feature>